<proteinExistence type="predicted"/>
<feature type="chain" id="PRO_5047453507" description="Secreted protein" evidence="1">
    <location>
        <begin position="20"/>
        <end position="232"/>
    </location>
</feature>
<keyword evidence="3" id="KW-1185">Reference proteome</keyword>
<evidence type="ECO:0008006" key="4">
    <source>
        <dbReference type="Google" id="ProtNLM"/>
    </source>
</evidence>
<reference evidence="2" key="1">
    <citation type="submission" date="2023-07" db="EMBL/GenBank/DDBJ databases">
        <authorList>
            <person name="Kim M.K."/>
        </authorList>
    </citation>
    <scope>NUCLEOTIDE SEQUENCE</scope>
    <source>
        <strain evidence="2">ASUV-10-1</strain>
    </source>
</reference>
<evidence type="ECO:0000313" key="3">
    <source>
        <dbReference type="Proteomes" id="UP001176429"/>
    </source>
</evidence>
<evidence type="ECO:0000256" key="1">
    <source>
        <dbReference type="SAM" id="SignalP"/>
    </source>
</evidence>
<gene>
    <name evidence="2" type="ORF">Q5H93_21195</name>
</gene>
<feature type="signal peptide" evidence="1">
    <location>
        <begin position="1"/>
        <end position="19"/>
    </location>
</feature>
<dbReference type="EMBL" id="JAUQSY010000018">
    <property type="protein sequence ID" value="MDO7877274.1"/>
    <property type="molecule type" value="Genomic_DNA"/>
</dbReference>
<dbReference type="RefSeq" id="WP_305008704.1">
    <property type="nucleotide sequence ID" value="NZ_JAUQSY010000018.1"/>
</dbReference>
<protein>
    <recommendedName>
        <fullName evidence="4">Secreted protein</fullName>
    </recommendedName>
</protein>
<keyword evidence="1" id="KW-0732">Signal</keyword>
<name>A0ABT9BG87_9BACT</name>
<dbReference type="Proteomes" id="UP001176429">
    <property type="component" value="Unassembled WGS sequence"/>
</dbReference>
<comment type="caution">
    <text evidence="2">The sequence shown here is derived from an EMBL/GenBank/DDBJ whole genome shotgun (WGS) entry which is preliminary data.</text>
</comment>
<accession>A0ABT9BG87</accession>
<organism evidence="2 3">
    <name type="scientific">Hymenobacter aranciens</name>
    <dbReference type="NCBI Taxonomy" id="3063996"/>
    <lineage>
        <taxon>Bacteria</taxon>
        <taxon>Pseudomonadati</taxon>
        <taxon>Bacteroidota</taxon>
        <taxon>Cytophagia</taxon>
        <taxon>Cytophagales</taxon>
        <taxon>Hymenobacteraceae</taxon>
        <taxon>Hymenobacter</taxon>
    </lineage>
</organism>
<sequence>MLRVSLLALLLALPLFGSAKPKPTPIVYQEGRYRLANGQQLRGRLCLVSDNDLLIAATDTTPAKKLAAAEVRNFVIGADSFATLRNYDVVVNGVVTHYTHGMMQVCPAGAGLEVYRVQGVMEVLRGVQDPAMKYVLRGISGGAAGIATGALLDNLNDAPNGYFKEELVTLYLLRPANAAPLLTLQPNTSEARKHLKLAMAGDEVLTKKLRNAIMSEEGIAKLLAEYATRHPR</sequence>
<evidence type="ECO:0000313" key="2">
    <source>
        <dbReference type="EMBL" id="MDO7877274.1"/>
    </source>
</evidence>